<reference evidence="3 4" key="1">
    <citation type="submission" date="2019-10" db="EMBL/GenBank/DDBJ databases">
        <title>Description of Paenibacillus terricola sp. nov.</title>
        <authorList>
            <person name="Carlier A."/>
            <person name="Qi S."/>
        </authorList>
    </citation>
    <scope>NUCLEOTIDE SEQUENCE [LARGE SCALE GENOMIC DNA]</scope>
    <source>
        <strain evidence="3 4">LMG 31459</strain>
    </source>
</reference>
<dbReference type="PROSITE" id="PS50110">
    <property type="entry name" value="RESPONSE_REGULATORY"/>
    <property type="match status" value="1"/>
</dbReference>
<evidence type="ECO:0000313" key="4">
    <source>
        <dbReference type="Proteomes" id="UP000596857"/>
    </source>
</evidence>
<keyword evidence="4" id="KW-1185">Reference proteome</keyword>
<organism evidence="3 4">
    <name type="scientific">Paenibacillus phytohabitans</name>
    <dbReference type="NCBI Taxonomy" id="2654978"/>
    <lineage>
        <taxon>Bacteria</taxon>
        <taxon>Bacillati</taxon>
        <taxon>Bacillota</taxon>
        <taxon>Bacilli</taxon>
        <taxon>Bacillales</taxon>
        <taxon>Paenibacillaceae</taxon>
        <taxon>Paenibacillus</taxon>
    </lineage>
</organism>
<evidence type="ECO:0000256" key="1">
    <source>
        <dbReference type="PROSITE-ProRule" id="PRU00169"/>
    </source>
</evidence>
<dbReference type="Proteomes" id="UP000596857">
    <property type="component" value="Unassembled WGS sequence"/>
</dbReference>
<name>A0ABX1YDL3_9BACL</name>
<feature type="modified residue" description="4-aspartylphosphate" evidence="1">
    <location>
        <position position="76"/>
    </location>
</feature>
<keyword evidence="1" id="KW-0597">Phosphoprotein</keyword>
<dbReference type="InterPro" id="IPR011006">
    <property type="entry name" value="CheY-like_superfamily"/>
</dbReference>
<proteinExistence type="predicted"/>
<evidence type="ECO:0000313" key="3">
    <source>
        <dbReference type="EMBL" id="NOU79093.1"/>
    </source>
</evidence>
<accession>A0ABX1YDL3</accession>
<sequence length="161" mass="17839">MAAAFPGREDYPSNGILTGGIPMQILLIDDNPHVRDRLKHMLGQLFPEAADILESGCEPSALRLIQKHRPELIITDARLLLLSEAMPLDQWYDQHTHGRIIVTSSHEFVLKAFCQGGIDSLLKPIELGALEEVLLGSAGMSGGYDHPYLEQAELQRSDQMI</sequence>
<dbReference type="InterPro" id="IPR001789">
    <property type="entry name" value="Sig_transdc_resp-reg_receiver"/>
</dbReference>
<evidence type="ECO:0000259" key="2">
    <source>
        <dbReference type="PROSITE" id="PS50110"/>
    </source>
</evidence>
<dbReference type="EMBL" id="WHOB01000021">
    <property type="protein sequence ID" value="NOU79093.1"/>
    <property type="molecule type" value="Genomic_DNA"/>
</dbReference>
<dbReference type="SUPFAM" id="SSF52172">
    <property type="entry name" value="CheY-like"/>
    <property type="match status" value="1"/>
</dbReference>
<comment type="caution">
    <text evidence="3">The sequence shown here is derived from an EMBL/GenBank/DDBJ whole genome shotgun (WGS) entry which is preliminary data.</text>
</comment>
<dbReference type="Pfam" id="PF00072">
    <property type="entry name" value="Response_reg"/>
    <property type="match status" value="1"/>
</dbReference>
<protein>
    <submittedName>
        <fullName evidence="3">Response regulator</fullName>
    </submittedName>
</protein>
<gene>
    <name evidence="3" type="ORF">GC101_09380</name>
</gene>
<dbReference type="SMART" id="SM00448">
    <property type="entry name" value="REC"/>
    <property type="match status" value="1"/>
</dbReference>
<dbReference type="Gene3D" id="3.40.50.2300">
    <property type="match status" value="1"/>
</dbReference>
<feature type="domain" description="Response regulatory" evidence="2">
    <location>
        <begin position="24"/>
        <end position="138"/>
    </location>
</feature>